<dbReference type="PANTHER" id="PTHR33168">
    <property type="entry name" value="STRESS INDUCED PROTEIN-RELATED"/>
    <property type="match status" value="1"/>
</dbReference>
<comment type="caution">
    <text evidence="1">The sequence shown here is derived from an EMBL/GenBank/DDBJ whole genome shotgun (WGS) entry which is preliminary data.</text>
</comment>
<reference evidence="1 2" key="1">
    <citation type="journal article" date="2019" name="G3 (Bethesda)">
        <title>Sequencing of a Wild Apple (Malus baccata) Genome Unravels the Differences Between Cultivated and Wild Apple Species Regarding Disease Resistance and Cold Tolerance.</title>
        <authorList>
            <person name="Chen X."/>
        </authorList>
    </citation>
    <scope>NUCLEOTIDE SEQUENCE [LARGE SCALE GENOMIC DNA]</scope>
    <source>
        <strain evidence="2">cv. Shandingzi</strain>
        <tissue evidence="1">Leaves</tissue>
    </source>
</reference>
<dbReference type="EMBL" id="VIEB01000253">
    <property type="protein sequence ID" value="TQD98389.1"/>
    <property type="molecule type" value="Genomic_DNA"/>
</dbReference>
<dbReference type="Proteomes" id="UP000315295">
    <property type="component" value="Unassembled WGS sequence"/>
</dbReference>
<dbReference type="AlphaFoldDB" id="A0A540MIW6"/>
<keyword evidence="2" id="KW-1185">Reference proteome</keyword>
<evidence type="ECO:0000313" key="2">
    <source>
        <dbReference type="Proteomes" id="UP000315295"/>
    </source>
</evidence>
<evidence type="ECO:0000313" key="1">
    <source>
        <dbReference type="EMBL" id="TQD98389.1"/>
    </source>
</evidence>
<name>A0A540MIW6_MALBA</name>
<proteinExistence type="predicted"/>
<protein>
    <submittedName>
        <fullName evidence="1">Uncharacterized protein</fullName>
    </submittedName>
</protein>
<gene>
    <name evidence="1" type="ORF">C1H46_015990</name>
</gene>
<accession>A0A540MIW6</accession>
<organism evidence="1 2">
    <name type="scientific">Malus baccata</name>
    <name type="common">Siberian crab apple</name>
    <name type="synonym">Pyrus baccata</name>
    <dbReference type="NCBI Taxonomy" id="106549"/>
    <lineage>
        <taxon>Eukaryota</taxon>
        <taxon>Viridiplantae</taxon>
        <taxon>Streptophyta</taxon>
        <taxon>Embryophyta</taxon>
        <taxon>Tracheophyta</taxon>
        <taxon>Spermatophyta</taxon>
        <taxon>Magnoliopsida</taxon>
        <taxon>eudicotyledons</taxon>
        <taxon>Gunneridae</taxon>
        <taxon>Pentapetalae</taxon>
        <taxon>rosids</taxon>
        <taxon>fabids</taxon>
        <taxon>Rosales</taxon>
        <taxon>Rosaceae</taxon>
        <taxon>Amygdaloideae</taxon>
        <taxon>Maleae</taxon>
        <taxon>Malus</taxon>
    </lineage>
</organism>
<sequence length="127" mass="13929">MWLISWPKTTCPTKTGGREGGTTTATAAAVAASWCINVSSSHCTSLTKLVRKLRKHRRRVRAAASRQRSLQCHYDPLSYSLNFDASGCGNLLDDQDYFKFCAFSSRFVANPSGNSASTPRLITTTPH</sequence>